<evidence type="ECO:0000256" key="3">
    <source>
        <dbReference type="PIRSR" id="PIRSR004848-1"/>
    </source>
</evidence>
<dbReference type="Pfam" id="PF01168">
    <property type="entry name" value="Ala_racemase_N"/>
    <property type="match status" value="1"/>
</dbReference>
<dbReference type="RefSeq" id="WP_121840408.1">
    <property type="nucleotide sequence ID" value="NZ_ML014833.1"/>
</dbReference>
<organism evidence="6 7">
    <name type="scientific">Parashewanella curva</name>
    <dbReference type="NCBI Taxonomy" id="2338552"/>
    <lineage>
        <taxon>Bacteria</taxon>
        <taxon>Pseudomonadati</taxon>
        <taxon>Pseudomonadota</taxon>
        <taxon>Gammaproteobacteria</taxon>
        <taxon>Alteromonadales</taxon>
        <taxon>Shewanellaceae</taxon>
        <taxon>Parashewanella</taxon>
    </lineage>
</organism>
<proteinExistence type="inferred from homology"/>
<dbReference type="CDD" id="cd06824">
    <property type="entry name" value="PLPDE_III_Yggs_like"/>
    <property type="match status" value="1"/>
</dbReference>
<dbReference type="NCBIfam" id="TIGR00044">
    <property type="entry name" value="YggS family pyridoxal phosphate-dependent enzyme"/>
    <property type="match status" value="1"/>
</dbReference>
<evidence type="ECO:0000256" key="4">
    <source>
        <dbReference type="RuleBase" id="RU004514"/>
    </source>
</evidence>
<comment type="function">
    <text evidence="2">Pyridoxal 5'-phosphate (PLP)-binding protein, which is involved in PLP homeostasis.</text>
</comment>
<dbReference type="EMBL" id="QZEI01000084">
    <property type="protein sequence ID" value="RLV58259.1"/>
    <property type="molecule type" value="Genomic_DNA"/>
</dbReference>
<dbReference type="PIRSF" id="PIRSF004848">
    <property type="entry name" value="YBL036c_PLPDEIII"/>
    <property type="match status" value="1"/>
</dbReference>
<dbReference type="FunFam" id="3.20.20.10:FF:000018">
    <property type="entry name" value="Pyridoxal phosphate homeostasis protein"/>
    <property type="match status" value="1"/>
</dbReference>
<evidence type="ECO:0000313" key="7">
    <source>
        <dbReference type="Proteomes" id="UP000281474"/>
    </source>
</evidence>
<comment type="caution">
    <text evidence="6">The sequence shown here is derived from an EMBL/GenBank/DDBJ whole genome shotgun (WGS) entry which is preliminary data.</text>
</comment>
<feature type="domain" description="Alanine racemase N-terminal" evidence="5">
    <location>
        <begin position="27"/>
        <end position="228"/>
    </location>
</feature>
<dbReference type="GO" id="GO:0030170">
    <property type="term" value="F:pyridoxal phosphate binding"/>
    <property type="evidence" value="ECO:0007669"/>
    <property type="project" value="UniProtKB-UniRule"/>
</dbReference>
<accession>A0A3L8PTX0</accession>
<dbReference type="PROSITE" id="PS01211">
    <property type="entry name" value="UPF0001"/>
    <property type="match status" value="1"/>
</dbReference>
<keyword evidence="7" id="KW-1185">Reference proteome</keyword>
<name>A0A3L8PTX0_9GAMM</name>
<sequence>MITITQRLAQTLDRIKLAAQKYQRDPATVQLLAVSKTKPISDIILAYKAGQKTFGENYVQEGVEKVQALSSQYPDIEWHFIGSLQSNKTKEVAQHFDWMHTLSREKIANRLNEQRPEDKTPLNVCIQVNTSGEETKSGLLLEQVDALADFIQQCSNLKLRGLMAIPSRKDNTEKLNKELILLSEKFKQLQHKYQNIDTLSVGMSQDLELAVENGSTMVRIGSAIFGERVQTN</sequence>
<dbReference type="OrthoDB" id="9804072at2"/>
<evidence type="ECO:0000313" key="6">
    <source>
        <dbReference type="EMBL" id="RLV58259.1"/>
    </source>
</evidence>
<protein>
    <recommendedName>
        <fullName evidence="2">Pyridoxal phosphate homeostasis protein</fullName>
        <shortName evidence="2">PLP homeostasis protein</shortName>
    </recommendedName>
</protein>
<reference evidence="6 7" key="1">
    <citation type="submission" date="2018-09" db="EMBL/GenBank/DDBJ databases">
        <title>Phylogeny of the Shewanellaceae, and recommendation for two new genera, Pseudoshewanella and Parashewanella.</title>
        <authorList>
            <person name="Wang G."/>
        </authorList>
    </citation>
    <scope>NUCLEOTIDE SEQUENCE [LARGE SCALE GENOMIC DNA]</scope>
    <source>
        <strain evidence="6 7">C51</strain>
    </source>
</reference>
<dbReference type="SUPFAM" id="SSF51419">
    <property type="entry name" value="PLP-binding barrel"/>
    <property type="match status" value="1"/>
</dbReference>
<dbReference type="Proteomes" id="UP000281474">
    <property type="component" value="Unassembled WGS sequence"/>
</dbReference>
<gene>
    <name evidence="6" type="ORF">D5018_18155</name>
</gene>
<evidence type="ECO:0000256" key="2">
    <source>
        <dbReference type="HAMAP-Rule" id="MF_02087"/>
    </source>
</evidence>
<dbReference type="InterPro" id="IPR011078">
    <property type="entry name" value="PyrdxlP_homeostasis"/>
</dbReference>
<dbReference type="InterPro" id="IPR029066">
    <property type="entry name" value="PLP-binding_barrel"/>
</dbReference>
<keyword evidence="1 2" id="KW-0663">Pyridoxal phosphate</keyword>
<feature type="modified residue" description="N6-(pyridoxal phosphate)lysine" evidence="2 3">
    <location>
        <position position="36"/>
    </location>
</feature>
<dbReference type="PANTHER" id="PTHR10146:SF14">
    <property type="entry name" value="PYRIDOXAL PHOSPHATE HOMEOSTASIS PROTEIN"/>
    <property type="match status" value="1"/>
</dbReference>
<dbReference type="Gene3D" id="3.20.20.10">
    <property type="entry name" value="Alanine racemase"/>
    <property type="match status" value="1"/>
</dbReference>
<dbReference type="PANTHER" id="PTHR10146">
    <property type="entry name" value="PROLINE SYNTHETASE CO-TRANSCRIBED BACTERIAL HOMOLOG PROTEIN"/>
    <property type="match status" value="1"/>
</dbReference>
<dbReference type="AlphaFoldDB" id="A0A3L8PTX0"/>
<evidence type="ECO:0000256" key="1">
    <source>
        <dbReference type="ARBA" id="ARBA00022898"/>
    </source>
</evidence>
<dbReference type="HAMAP" id="MF_02087">
    <property type="entry name" value="PLP_homeostasis"/>
    <property type="match status" value="1"/>
</dbReference>
<dbReference type="InterPro" id="IPR001608">
    <property type="entry name" value="Ala_racemase_N"/>
</dbReference>
<comment type="similarity">
    <text evidence="2 4">Belongs to the pyridoxal phosphate-binding protein YggS/PROSC family.</text>
</comment>
<evidence type="ECO:0000259" key="5">
    <source>
        <dbReference type="Pfam" id="PF01168"/>
    </source>
</evidence>
<comment type="cofactor">
    <cofactor evidence="3">
        <name>pyridoxal 5'-phosphate</name>
        <dbReference type="ChEBI" id="CHEBI:597326"/>
    </cofactor>
</comment>